<evidence type="ECO:0000313" key="1">
    <source>
        <dbReference type="EMBL" id="KAJ5200780.1"/>
    </source>
</evidence>
<sequence length="91" mass="10258">MGPPVSLYKTFNAIEKVLDLIPPLRINQMTSQLILGEMDRAVSLHAQIVPGQKSQVLSIEETWIGYLSTLIKRFPEGYDIIISSIPSQFDR</sequence>
<gene>
    <name evidence="1" type="ORF">N7472_005984</name>
</gene>
<keyword evidence="2" id="KW-1185">Reference proteome</keyword>
<dbReference type="AlphaFoldDB" id="A0A9W9SW64"/>
<proteinExistence type="predicted"/>
<reference evidence="1" key="1">
    <citation type="submission" date="2022-11" db="EMBL/GenBank/DDBJ databases">
        <authorList>
            <person name="Petersen C."/>
        </authorList>
    </citation>
    <scope>NUCLEOTIDE SEQUENCE</scope>
    <source>
        <strain evidence="1">IBT 16849</strain>
    </source>
</reference>
<dbReference type="Proteomes" id="UP001150879">
    <property type="component" value="Unassembled WGS sequence"/>
</dbReference>
<reference evidence="1" key="2">
    <citation type="journal article" date="2023" name="IMA Fungus">
        <title>Comparative genomic study of the Penicillium genus elucidates a diverse pangenome and 15 lateral gene transfer events.</title>
        <authorList>
            <person name="Petersen C."/>
            <person name="Sorensen T."/>
            <person name="Nielsen M.R."/>
            <person name="Sondergaard T.E."/>
            <person name="Sorensen J.L."/>
            <person name="Fitzpatrick D.A."/>
            <person name="Frisvad J.C."/>
            <person name="Nielsen K.L."/>
        </authorList>
    </citation>
    <scope>NUCLEOTIDE SEQUENCE</scope>
    <source>
        <strain evidence="1">IBT 16849</strain>
    </source>
</reference>
<organism evidence="1 2">
    <name type="scientific">Penicillium cf. griseofulvum</name>
    <dbReference type="NCBI Taxonomy" id="2972120"/>
    <lineage>
        <taxon>Eukaryota</taxon>
        <taxon>Fungi</taxon>
        <taxon>Dikarya</taxon>
        <taxon>Ascomycota</taxon>
        <taxon>Pezizomycotina</taxon>
        <taxon>Eurotiomycetes</taxon>
        <taxon>Eurotiomycetidae</taxon>
        <taxon>Eurotiales</taxon>
        <taxon>Aspergillaceae</taxon>
        <taxon>Penicillium</taxon>
    </lineage>
</organism>
<evidence type="ECO:0000313" key="2">
    <source>
        <dbReference type="Proteomes" id="UP001150879"/>
    </source>
</evidence>
<dbReference type="EMBL" id="JAPQKP010000003">
    <property type="protein sequence ID" value="KAJ5200780.1"/>
    <property type="molecule type" value="Genomic_DNA"/>
</dbReference>
<protein>
    <submittedName>
        <fullName evidence="1">Uncharacterized protein</fullName>
    </submittedName>
</protein>
<accession>A0A9W9SW64</accession>
<name>A0A9W9SW64_9EURO</name>
<comment type="caution">
    <text evidence="1">The sequence shown here is derived from an EMBL/GenBank/DDBJ whole genome shotgun (WGS) entry which is preliminary data.</text>
</comment>